<dbReference type="Gene3D" id="2.30.30.140">
    <property type="match status" value="1"/>
</dbReference>
<dbReference type="Gene3D" id="1.10.1240.40">
    <property type="entry name" value="ENT domain"/>
    <property type="match status" value="1"/>
</dbReference>
<protein>
    <submittedName>
        <fullName evidence="5">Protein EMSY-LIKE 3</fullName>
    </submittedName>
</protein>
<evidence type="ECO:0000256" key="3">
    <source>
        <dbReference type="SAM" id="MobiDB-lite"/>
    </source>
</evidence>
<feature type="domain" description="ENT" evidence="4">
    <location>
        <begin position="58"/>
        <end position="145"/>
    </location>
</feature>
<dbReference type="InterPro" id="IPR014002">
    <property type="entry name" value="Agenet_dom_plant"/>
</dbReference>
<reference evidence="5" key="1">
    <citation type="submission" date="2020-01" db="EMBL/GenBank/DDBJ databases">
        <title>Genome sequence of Kobresia littledalei, the first chromosome-level genome in the family Cyperaceae.</title>
        <authorList>
            <person name="Qu G."/>
        </authorList>
    </citation>
    <scope>NUCLEOTIDE SEQUENCE</scope>
    <source>
        <strain evidence="5">C.B.Clarke</strain>
        <tissue evidence="5">Leaf</tissue>
    </source>
</reference>
<dbReference type="GO" id="GO:0050832">
    <property type="term" value="P:defense response to fungus"/>
    <property type="evidence" value="ECO:0007669"/>
    <property type="project" value="InterPro"/>
</dbReference>
<feature type="compositionally biased region" description="Polar residues" evidence="3">
    <location>
        <begin position="160"/>
        <end position="175"/>
    </location>
</feature>
<feature type="region of interest" description="Disordered" evidence="3">
    <location>
        <begin position="328"/>
        <end position="398"/>
    </location>
</feature>
<dbReference type="InterPro" id="IPR005491">
    <property type="entry name" value="ENT_dom"/>
</dbReference>
<keyword evidence="6" id="KW-1185">Reference proteome</keyword>
<dbReference type="SUPFAM" id="SSF63748">
    <property type="entry name" value="Tudor/PWWP/MBT"/>
    <property type="match status" value="1"/>
</dbReference>
<gene>
    <name evidence="5" type="ORF">FCM35_KLT08992</name>
</gene>
<comment type="subcellular location">
    <subcellularLocation>
        <location evidence="1">Nucleus</location>
    </subcellularLocation>
</comment>
<evidence type="ECO:0000259" key="4">
    <source>
        <dbReference type="PROSITE" id="PS51138"/>
    </source>
</evidence>
<feature type="compositionally biased region" description="Acidic residues" evidence="3">
    <location>
        <begin position="1"/>
        <end position="15"/>
    </location>
</feature>
<keyword evidence="2" id="KW-0539">Nucleus</keyword>
<sequence length="457" mass="48728">MEYDPSDSSGTDDDLPPSYQNRNARGGPRVSGNGRSTAVVGGGGPGSYSRGGGAHSDMESQIHMLEQEAYCSVLRAFKAQADAITWEKESLITELRKELRVSDKEHRELLGRVNADDIIRRIREWRQGGRAQTSLVGGVQPGMDPVPSPTVSASRKRQKTGSQPMASLSSVPTSMATPPAAALHPQPPQPPPPVAVPMQPSTSSAAKKGVPPPFSKGKKAKPGQKLPSGVKTMPYSSAGPSTRGPPGGSRSASGALATSDHAEAAAPYNPLIGRKVRTRWPEDNSFYEAVITDYDAEKGLHALVYDMNTPNETWEWVNLKEISPEDIRWEGEDPGINQQRSGRGGGGPAHGGVKKSMGRGGGAMPGGGRGRGSLKNMPKKDSVIPPSQNGIGRKNPDDIEILHTETLIKEVERVFSANHPDPSEIEKAKKVLKEHEQSLIDAIARLAEASDGESGKY</sequence>
<dbReference type="InterPro" id="IPR036142">
    <property type="entry name" value="ENT_dom-like_sf"/>
</dbReference>
<dbReference type="OrthoDB" id="1737049at2759"/>
<dbReference type="PANTHER" id="PTHR33432">
    <property type="entry name" value="PROTEIN EMSY-LIKE 4"/>
    <property type="match status" value="1"/>
</dbReference>
<dbReference type="EMBL" id="SWLB01000019">
    <property type="protein sequence ID" value="KAF3325912.1"/>
    <property type="molecule type" value="Genomic_DNA"/>
</dbReference>
<dbReference type="PANTHER" id="PTHR33432:SF27">
    <property type="entry name" value="PROTEIN EMSY-LIKE 3"/>
    <property type="match status" value="1"/>
</dbReference>
<dbReference type="Pfam" id="PF03735">
    <property type="entry name" value="ENT"/>
    <property type="match status" value="1"/>
</dbReference>
<dbReference type="SUPFAM" id="SSF158639">
    <property type="entry name" value="ENT-like"/>
    <property type="match status" value="1"/>
</dbReference>
<evidence type="ECO:0000313" key="5">
    <source>
        <dbReference type="EMBL" id="KAF3325912.1"/>
    </source>
</evidence>
<proteinExistence type="predicted"/>
<feature type="compositionally biased region" description="Gly residues" evidence="3">
    <location>
        <begin position="358"/>
        <end position="371"/>
    </location>
</feature>
<organism evidence="5 6">
    <name type="scientific">Carex littledalei</name>
    <dbReference type="NCBI Taxonomy" id="544730"/>
    <lineage>
        <taxon>Eukaryota</taxon>
        <taxon>Viridiplantae</taxon>
        <taxon>Streptophyta</taxon>
        <taxon>Embryophyta</taxon>
        <taxon>Tracheophyta</taxon>
        <taxon>Spermatophyta</taxon>
        <taxon>Magnoliopsida</taxon>
        <taxon>Liliopsida</taxon>
        <taxon>Poales</taxon>
        <taxon>Cyperaceae</taxon>
        <taxon>Cyperoideae</taxon>
        <taxon>Cariceae</taxon>
        <taxon>Carex</taxon>
        <taxon>Carex subgen. Euthyceras</taxon>
    </lineage>
</organism>
<comment type="caution">
    <text evidence="5">The sequence shown here is derived from an EMBL/GenBank/DDBJ whole genome shotgun (WGS) entry which is preliminary data.</text>
</comment>
<dbReference type="Proteomes" id="UP000623129">
    <property type="component" value="Unassembled WGS sequence"/>
</dbReference>
<evidence type="ECO:0000256" key="1">
    <source>
        <dbReference type="ARBA" id="ARBA00004123"/>
    </source>
</evidence>
<feature type="compositionally biased region" description="Gly residues" evidence="3">
    <location>
        <begin position="40"/>
        <end position="54"/>
    </location>
</feature>
<name>A0A833QPZ3_9POAL</name>
<feature type="compositionally biased region" description="Low complexity" evidence="3">
    <location>
        <begin position="236"/>
        <end position="259"/>
    </location>
</feature>
<dbReference type="SMART" id="SM00743">
    <property type="entry name" value="Agenet"/>
    <property type="match status" value="1"/>
</dbReference>
<dbReference type="PROSITE" id="PS51138">
    <property type="entry name" value="ENT"/>
    <property type="match status" value="1"/>
</dbReference>
<dbReference type="InterPro" id="IPR033485">
    <property type="entry name" value="EMSY-LIKE_plant"/>
</dbReference>
<accession>A0A833QPZ3</accession>
<dbReference type="SMART" id="SM01191">
    <property type="entry name" value="ENT"/>
    <property type="match status" value="1"/>
</dbReference>
<dbReference type="FunFam" id="1.10.1240.40:FF:000005">
    <property type="entry name" value="ENT domain containing protein, expressed"/>
    <property type="match status" value="1"/>
</dbReference>
<feature type="region of interest" description="Disordered" evidence="3">
    <location>
        <begin position="132"/>
        <end position="268"/>
    </location>
</feature>
<feature type="compositionally biased region" description="Pro residues" evidence="3">
    <location>
        <begin position="185"/>
        <end position="195"/>
    </location>
</feature>
<evidence type="ECO:0000313" key="6">
    <source>
        <dbReference type="Proteomes" id="UP000623129"/>
    </source>
</evidence>
<feature type="region of interest" description="Disordered" evidence="3">
    <location>
        <begin position="1"/>
        <end position="60"/>
    </location>
</feature>
<evidence type="ECO:0000256" key="2">
    <source>
        <dbReference type="ARBA" id="ARBA00023242"/>
    </source>
</evidence>
<dbReference type="CDD" id="cd20404">
    <property type="entry name" value="Tudor_Agenet_AtEML-like"/>
    <property type="match status" value="1"/>
</dbReference>
<dbReference type="GO" id="GO:0005634">
    <property type="term" value="C:nucleus"/>
    <property type="evidence" value="ECO:0007669"/>
    <property type="project" value="UniProtKB-SubCell"/>
</dbReference>
<dbReference type="AlphaFoldDB" id="A0A833QPZ3"/>